<dbReference type="Pfam" id="PF05711">
    <property type="entry name" value="TylF"/>
    <property type="match status" value="1"/>
</dbReference>
<dbReference type="InterPro" id="IPR029063">
    <property type="entry name" value="SAM-dependent_MTases_sf"/>
</dbReference>
<dbReference type="RefSeq" id="WP_343971633.1">
    <property type="nucleotide sequence ID" value="NZ_BAAAHK010000008.1"/>
</dbReference>
<dbReference type="Proteomes" id="UP001500542">
    <property type="component" value="Unassembled WGS sequence"/>
</dbReference>
<dbReference type="PANTHER" id="PTHR40036:SF1">
    <property type="entry name" value="MACROCIN O-METHYLTRANSFERASE"/>
    <property type="match status" value="1"/>
</dbReference>
<dbReference type="InterPro" id="IPR008884">
    <property type="entry name" value="TylF_MeTrfase"/>
</dbReference>
<dbReference type="SUPFAM" id="SSF53335">
    <property type="entry name" value="S-adenosyl-L-methionine-dependent methyltransferases"/>
    <property type="match status" value="1"/>
</dbReference>
<dbReference type="EMBL" id="BAAAHK010000008">
    <property type="protein sequence ID" value="GAA0944637.1"/>
    <property type="molecule type" value="Genomic_DNA"/>
</dbReference>
<organism evidence="1 2">
    <name type="scientific">Kribbella koreensis</name>
    <dbReference type="NCBI Taxonomy" id="57909"/>
    <lineage>
        <taxon>Bacteria</taxon>
        <taxon>Bacillati</taxon>
        <taxon>Actinomycetota</taxon>
        <taxon>Actinomycetes</taxon>
        <taxon>Propionibacteriales</taxon>
        <taxon>Kribbellaceae</taxon>
        <taxon>Kribbella</taxon>
    </lineage>
</organism>
<comment type="caution">
    <text evidence="1">The sequence shown here is derived from an EMBL/GenBank/DDBJ whole genome shotgun (WGS) entry which is preliminary data.</text>
</comment>
<accession>A0ABP4B1K8</accession>
<dbReference type="PANTHER" id="PTHR40036">
    <property type="entry name" value="MACROCIN O-METHYLTRANSFERASE"/>
    <property type="match status" value="1"/>
</dbReference>
<evidence type="ECO:0008006" key="3">
    <source>
        <dbReference type="Google" id="ProtNLM"/>
    </source>
</evidence>
<name>A0ABP4B1K8_9ACTN</name>
<proteinExistence type="predicted"/>
<evidence type="ECO:0000313" key="2">
    <source>
        <dbReference type="Proteomes" id="UP001500542"/>
    </source>
</evidence>
<sequence length="322" mass="35009">MDGGNLAKLIEDVERELLSGAQSVVLLGLTPVTTAVLGKLAGSGLLKQVTSVHTAEKPGARPELTVPVRAMDALADLAPDVVVVAADDEKQELLSAALPYLRGAPRVIVAGYGHLTFRDAIFEEEGANLLVPSLANGYPHSLTHLYQCLVNASRLDLKGIVAEFGMFKGGTTMFLSRVIERLGKDWKVIGFDSFNGFPPRRSPLDMYDHPDCVFTDVGSVKQYLGDRNVEIIEGDIVVTADALRDEDIVVSFVDTDNYSSAKAALEVVRERTVVGGAIVFDHFTGVDRFRYTLGERMAGSVLLDDPRYFHLHGTGVFYRQAI</sequence>
<evidence type="ECO:0000313" key="1">
    <source>
        <dbReference type="EMBL" id="GAA0944637.1"/>
    </source>
</evidence>
<reference evidence="2" key="1">
    <citation type="journal article" date="2019" name="Int. J. Syst. Evol. Microbiol.">
        <title>The Global Catalogue of Microorganisms (GCM) 10K type strain sequencing project: providing services to taxonomists for standard genome sequencing and annotation.</title>
        <authorList>
            <consortium name="The Broad Institute Genomics Platform"/>
            <consortium name="The Broad Institute Genome Sequencing Center for Infectious Disease"/>
            <person name="Wu L."/>
            <person name="Ma J."/>
        </authorList>
    </citation>
    <scope>NUCLEOTIDE SEQUENCE [LARGE SCALE GENOMIC DNA]</scope>
    <source>
        <strain evidence="2">JCM 10977</strain>
    </source>
</reference>
<dbReference type="Gene3D" id="3.40.50.150">
    <property type="entry name" value="Vaccinia Virus protein VP39"/>
    <property type="match status" value="1"/>
</dbReference>
<gene>
    <name evidence="1" type="ORF">GCM10009554_38940</name>
</gene>
<keyword evidence="2" id="KW-1185">Reference proteome</keyword>
<protein>
    <recommendedName>
        <fullName evidence="3">Macrocin-O-methyltransferase (TylF)</fullName>
    </recommendedName>
</protein>